<dbReference type="GO" id="GO:0009103">
    <property type="term" value="P:lipopolysaccharide biosynthetic process"/>
    <property type="evidence" value="ECO:0007669"/>
    <property type="project" value="TreeGrafter"/>
</dbReference>
<dbReference type="InterPro" id="IPR050879">
    <property type="entry name" value="Acyltransferase_3"/>
</dbReference>
<dbReference type="InterPro" id="IPR002656">
    <property type="entry name" value="Acyl_transf_3_dom"/>
</dbReference>
<evidence type="ECO:0000313" key="3">
    <source>
        <dbReference type="EMBL" id="RKK01950.1"/>
    </source>
</evidence>
<feature type="transmembrane region" description="Helical" evidence="1">
    <location>
        <begin position="259"/>
        <end position="278"/>
    </location>
</feature>
<evidence type="ECO:0000259" key="2">
    <source>
        <dbReference type="Pfam" id="PF01757"/>
    </source>
</evidence>
<dbReference type="PANTHER" id="PTHR23028">
    <property type="entry name" value="ACETYLTRANSFERASE"/>
    <property type="match status" value="1"/>
</dbReference>
<dbReference type="Proteomes" id="UP000278036">
    <property type="component" value="Unassembled WGS sequence"/>
</dbReference>
<keyword evidence="1" id="KW-0472">Membrane</keyword>
<keyword evidence="3" id="KW-0808">Transferase</keyword>
<feature type="domain" description="Acyltransferase 3" evidence="2">
    <location>
        <begin position="2"/>
        <end position="332"/>
    </location>
</feature>
<keyword evidence="1" id="KW-1133">Transmembrane helix</keyword>
<keyword evidence="3" id="KW-0012">Acyltransferase</keyword>
<evidence type="ECO:0000256" key="1">
    <source>
        <dbReference type="SAM" id="Phobius"/>
    </source>
</evidence>
<evidence type="ECO:0000313" key="6">
    <source>
        <dbReference type="Proteomes" id="UP000278036"/>
    </source>
</evidence>
<sequence length="367" mass="40116">MAALCVVLNHYVQVVPETVRQAAQISDLSQLEAWASLWTWLRFTPLRLMINGQAAVMVFFVLSGFVLFASLQAQPRISWTTFLIKRFSRIYVPFAVVIIAAAAAYQIAHPVPSAASSEWLNGLLMMTMTYSLPAHLLMTGEPDGMTLNPVIWTLIHEMRVALFIPAIFALCRAAGAVKTLLLCTMISVMASFSMPGFLSGSWQNTFHFLWMFVAGGALAMHRMKIVATLNRLPRMSTLGLWALAAALLLAGIDRVWSDLLVGLGACLVIALCLSPNLVTRTLNTGLPRWLGRISYSLYLVHLPILIVALGAGAPLIALPLLLALTFVVSDVMFRVVEAPAQRLASSFAKWLPTIRQPFQAPAATAAR</sequence>
<dbReference type="EMBL" id="RAQU01000199">
    <property type="protein sequence ID" value="RKK01950.1"/>
    <property type="molecule type" value="Genomic_DNA"/>
</dbReference>
<proteinExistence type="predicted"/>
<feature type="transmembrane region" description="Helical" evidence="1">
    <location>
        <begin position="176"/>
        <end position="198"/>
    </location>
</feature>
<dbReference type="Pfam" id="PF01757">
    <property type="entry name" value="Acyl_transf_3"/>
    <property type="match status" value="1"/>
</dbReference>
<organism evidence="3 6">
    <name type="scientific">Teichococcus wenyumeiae</name>
    <dbReference type="NCBI Taxonomy" id="2478470"/>
    <lineage>
        <taxon>Bacteria</taxon>
        <taxon>Pseudomonadati</taxon>
        <taxon>Pseudomonadota</taxon>
        <taxon>Alphaproteobacteria</taxon>
        <taxon>Acetobacterales</taxon>
        <taxon>Roseomonadaceae</taxon>
        <taxon>Roseomonas</taxon>
    </lineage>
</organism>
<feature type="transmembrane region" description="Helical" evidence="1">
    <location>
        <begin position="90"/>
        <end position="107"/>
    </location>
</feature>
<dbReference type="EMBL" id="RFLX01000003">
    <property type="protein sequence ID" value="RMI25935.1"/>
    <property type="molecule type" value="Genomic_DNA"/>
</dbReference>
<feature type="transmembrane region" description="Helical" evidence="1">
    <location>
        <begin position="119"/>
        <end position="138"/>
    </location>
</feature>
<dbReference type="GO" id="GO:0016020">
    <property type="term" value="C:membrane"/>
    <property type="evidence" value="ECO:0007669"/>
    <property type="project" value="TreeGrafter"/>
</dbReference>
<feature type="transmembrane region" description="Helical" evidence="1">
    <location>
        <begin position="205"/>
        <end position="223"/>
    </location>
</feature>
<keyword evidence="5" id="KW-1185">Reference proteome</keyword>
<comment type="caution">
    <text evidence="3">The sequence shown here is derived from an EMBL/GenBank/DDBJ whole genome shotgun (WGS) entry which is preliminary data.</text>
</comment>
<dbReference type="Proteomes" id="UP000274097">
    <property type="component" value="Unassembled WGS sequence"/>
</dbReference>
<gene>
    <name evidence="3" type="ORF">D6Z83_22280</name>
    <name evidence="4" type="ORF">EBE87_05935</name>
</gene>
<dbReference type="GO" id="GO:0016747">
    <property type="term" value="F:acyltransferase activity, transferring groups other than amino-acyl groups"/>
    <property type="evidence" value="ECO:0007669"/>
    <property type="project" value="InterPro"/>
</dbReference>
<evidence type="ECO:0000313" key="4">
    <source>
        <dbReference type="EMBL" id="RMI25935.1"/>
    </source>
</evidence>
<evidence type="ECO:0000313" key="5">
    <source>
        <dbReference type="Proteomes" id="UP000274097"/>
    </source>
</evidence>
<feature type="transmembrane region" description="Helical" evidence="1">
    <location>
        <begin position="298"/>
        <end position="324"/>
    </location>
</feature>
<feature type="transmembrane region" description="Helical" evidence="1">
    <location>
        <begin position="235"/>
        <end position="252"/>
    </location>
</feature>
<reference evidence="3 6" key="1">
    <citation type="submission" date="2018-09" db="EMBL/GenBank/DDBJ databases">
        <title>Roseomonas sp. nov., isolated from feces of Tibetan antelopes in the Qinghai-Tibet plateau, China.</title>
        <authorList>
            <person name="Tian Z."/>
        </authorList>
    </citation>
    <scope>NUCLEOTIDE SEQUENCE [LARGE SCALE GENOMIC DNA]</scope>
    <source>
        <strain evidence="4 5">Z23</strain>
        <strain evidence="3 6">Z24</strain>
    </source>
</reference>
<name>A0A3A9J7M9_9PROT</name>
<keyword evidence="1" id="KW-0812">Transmembrane</keyword>
<accession>A0A3A9J7M9</accession>
<dbReference type="AlphaFoldDB" id="A0A3A9J7M9"/>
<protein>
    <submittedName>
        <fullName evidence="3">Acyltransferase</fullName>
    </submittedName>
</protein>
<dbReference type="PANTHER" id="PTHR23028:SF53">
    <property type="entry name" value="ACYL_TRANSF_3 DOMAIN-CONTAINING PROTEIN"/>
    <property type="match status" value="1"/>
</dbReference>
<feature type="transmembrane region" description="Helical" evidence="1">
    <location>
        <begin position="48"/>
        <end position="69"/>
    </location>
</feature>
<dbReference type="InParanoid" id="A0A3A9J7M9"/>